<keyword evidence="3" id="KW-1185">Reference proteome</keyword>
<reference evidence="4" key="1">
    <citation type="submission" date="2025-08" db="UniProtKB">
        <authorList>
            <consortium name="RefSeq"/>
        </authorList>
    </citation>
    <scope>IDENTIFICATION</scope>
    <source>
        <tissue evidence="4">Testes</tissue>
    </source>
</reference>
<evidence type="ECO:0000256" key="1">
    <source>
        <dbReference type="SAM" id="MobiDB-lite"/>
    </source>
</evidence>
<dbReference type="SUPFAM" id="SSF49764">
    <property type="entry name" value="HSP20-like chaperones"/>
    <property type="match status" value="1"/>
</dbReference>
<organism evidence="3 4">
    <name type="scientific">Saccoglossus kowalevskii</name>
    <name type="common">Acorn worm</name>
    <dbReference type="NCBI Taxonomy" id="10224"/>
    <lineage>
        <taxon>Eukaryota</taxon>
        <taxon>Metazoa</taxon>
        <taxon>Hemichordata</taxon>
        <taxon>Enteropneusta</taxon>
        <taxon>Harrimaniidae</taxon>
        <taxon>Saccoglossus</taxon>
    </lineage>
</organism>
<feature type="compositionally biased region" description="Basic and acidic residues" evidence="1">
    <location>
        <begin position="124"/>
        <end position="134"/>
    </location>
</feature>
<dbReference type="Gene3D" id="2.60.40.790">
    <property type="match status" value="1"/>
</dbReference>
<feature type="compositionally biased region" description="Polar residues" evidence="1">
    <location>
        <begin position="293"/>
        <end position="310"/>
    </location>
</feature>
<sequence length="470" mass="55867">MGRLLKMIVTLSVVALIWQSSNAFRMHVGNRNSPLLSQVWDFGHHANEFWNWYPWQQFKDPFISNFHNDLFGNSFKLHNSLVAENPKGVESGDRVRDVQNVQTRCGCCNSQNGDNKGQKSLNLRSEKEAVEERQREVARQQEVERLRLENERQQKQLEEEKHKLLRRQQEIEQELIQRKQLSQQQELEMERQRKEALRREMEEKKQRQAQINKLERQRQREIKQQELAHQQELEMERRHMEESRKEREANKQRQEQIRKQEIERQRQLELQRQRELHRQREQKSRMGHEKTQNQRNDNFRNQPNGHQQHGSKPAGRKVEVVSLMMKDYDPEDFTITTHGNILSLEGKHECRCHENCFERELSRRIVLPQGIDTGSLSANYQKDGTLKIEGLQYHHHIPLIDSKLLVKGEGIQRKSDAKCNNLKSGIKLKKMNKATGIVMDDVPMATSKTPRFEKEHNDDGITIEVVDEHY</sequence>
<feature type="signal peptide" evidence="2">
    <location>
        <begin position="1"/>
        <end position="23"/>
    </location>
</feature>
<feature type="region of interest" description="Disordered" evidence="1">
    <location>
        <begin position="110"/>
        <end position="134"/>
    </location>
</feature>
<feature type="compositionally biased region" description="Polar residues" evidence="1">
    <location>
        <begin position="110"/>
        <end position="123"/>
    </location>
</feature>
<protein>
    <submittedName>
        <fullName evidence="4">Trichohyalin-like</fullName>
    </submittedName>
</protein>
<dbReference type="GeneID" id="100368828"/>
<feature type="region of interest" description="Disordered" evidence="1">
    <location>
        <begin position="235"/>
        <end position="258"/>
    </location>
</feature>
<feature type="region of interest" description="Disordered" evidence="1">
    <location>
        <begin position="271"/>
        <end position="316"/>
    </location>
</feature>
<keyword evidence="2" id="KW-0732">Signal</keyword>
<gene>
    <name evidence="4" type="primary">LOC100368828</name>
</gene>
<dbReference type="RefSeq" id="XP_002732724.1">
    <property type="nucleotide sequence ID" value="XM_002732678.2"/>
</dbReference>
<evidence type="ECO:0000313" key="3">
    <source>
        <dbReference type="Proteomes" id="UP000694865"/>
    </source>
</evidence>
<feature type="compositionally biased region" description="Basic and acidic residues" evidence="1">
    <location>
        <begin position="271"/>
        <end position="292"/>
    </location>
</feature>
<name>A0ABM0GLR4_SACKO</name>
<proteinExistence type="predicted"/>
<accession>A0ABM0GLR4</accession>
<feature type="region of interest" description="Disordered" evidence="1">
    <location>
        <begin position="192"/>
        <end position="220"/>
    </location>
</feature>
<evidence type="ECO:0000313" key="4">
    <source>
        <dbReference type="RefSeq" id="XP_002732724.1"/>
    </source>
</evidence>
<dbReference type="InterPro" id="IPR008978">
    <property type="entry name" value="HSP20-like_chaperone"/>
</dbReference>
<dbReference type="Proteomes" id="UP000694865">
    <property type="component" value="Unplaced"/>
</dbReference>
<feature type="chain" id="PRO_5046612680" evidence="2">
    <location>
        <begin position="24"/>
        <end position="470"/>
    </location>
</feature>
<dbReference type="CDD" id="cd06526">
    <property type="entry name" value="metazoan_ACD"/>
    <property type="match status" value="1"/>
</dbReference>
<feature type="compositionally biased region" description="Basic and acidic residues" evidence="1">
    <location>
        <begin position="192"/>
        <end position="206"/>
    </location>
</feature>
<evidence type="ECO:0000256" key="2">
    <source>
        <dbReference type="SAM" id="SignalP"/>
    </source>
</evidence>